<accession>A5G8A8</accession>
<keyword evidence="3" id="KW-0408">Iron</keyword>
<dbReference type="PANTHER" id="PTHR30548:SF4">
    <property type="entry name" value="SUBUNIT OF OXYGEN-SENSITIVE 2-HYDROXYISOCAPROYL-COA DEHYDRATASE"/>
    <property type="match status" value="1"/>
</dbReference>
<sequence length="395" mass="43869">MPLNTLVKIENAVKERPAQLEAAKQKGKKVVGWFSYNVPVEIFHALGLIPVRLGLGGSEALVEKGGRYLSTQNCVFLREAVGLFEENTDPYIKSADLVVFDTTCLQTFRTAQVVKYYFNVNTLLIDVPKNFHLPEGVEYYRKEVADFAAKLEEFAGTKLDAGKLAESVQLHNDIRAAVRKLYDYQAATNPAISWRETYNVVQAGYYLCRTKYLTLLEELLAELKEAVGEPVLNDLGDKPRIFISGSVIPPGDTKLIEIIEKAGARIVGDDLWSGLAPAIELDIKEPTLKGIAEAYLGRFPHGALPILDAKTDRRLATRTALARKFGAHGVIYHTLRYCDPFTFKASEAKRILNNEGFAVLEIHTEYAGSDYEGIRTRVGAFVELLETRVALANVA</sequence>
<dbReference type="Gene3D" id="3.40.50.11900">
    <property type="match status" value="1"/>
</dbReference>
<dbReference type="OrthoDB" id="9810278at2"/>
<organism evidence="5 6">
    <name type="scientific">Geotalea uraniireducens (strain Rf4)</name>
    <name type="common">Geobacter uraniireducens</name>
    <dbReference type="NCBI Taxonomy" id="351605"/>
    <lineage>
        <taxon>Bacteria</taxon>
        <taxon>Pseudomonadati</taxon>
        <taxon>Thermodesulfobacteriota</taxon>
        <taxon>Desulfuromonadia</taxon>
        <taxon>Geobacterales</taxon>
        <taxon>Geobacteraceae</taxon>
        <taxon>Geotalea</taxon>
    </lineage>
</organism>
<dbReference type="HOGENOM" id="CLU_053697_0_0_7"/>
<comment type="similarity">
    <text evidence="1">Belongs to the FldB/FldC dehydratase alpha/beta subunit family.</text>
</comment>
<dbReference type="AlphaFoldDB" id="A5G8A8"/>
<dbReference type="Gene3D" id="1.20.1270.370">
    <property type="match status" value="1"/>
</dbReference>
<evidence type="ECO:0000256" key="3">
    <source>
        <dbReference type="ARBA" id="ARBA00023004"/>
    </source>
</evidence>
<dbReference type="STRING" id="351605.Gura_3877"/>
<keyword evidence="4" id="KW-0411">Iron-sulfur</keyword>
<keyword evidence="2" id="KW-0479">Metal-binding</keyword>
<evidence type="ECO:0000256" key="1">
    <source>
        <dbReference type="ARBA" id="ARBA00005806"/>
    </source>
</evidence>
<evidence type="ECO:0000313" key="6">
    <source>
        <dbReference type="Proteomes" id="UP000006695"/>
    </source>
</evidence>
<dbReference type="KEGG" id="gur:Gura_3877"/>
<dbReference type="InterPro" id="IPR010327">
    <property type="entry name" value="FldB/FldC_alpha/beta"/>
</dbReference>
<name>A5G8A8_GEOUR</name>
<dbReference type="Gene3D" id="3.40.50.11890">
    <property type="match status" value="1"/>
</dbReference>
<keyword evidence="6" id="KW-1185">Reference proteome</keyword>
<proteinExistence type="inferred from homology"/>
<dbReference type="PANTHER" id="PTHR30548">
    <property type="entry name" value="2-HYDROXYGLUTARYL-COA DEHYDRATASE, D-COMPONENT-RELATED"/>
    <property type="match status" value="1"/>
</dbReference>
<dbReference type="EMBL" id="CP000698">
    <property type="protein sequence ID" value="ABQ28026.1"/>
    <property type="molecule type" value="Genomic_DNA"/>
</dbReference>
<dbReference type="Pfam" id="PF06050">
    <property type="entry name" value="HGD-D"/>
    <property type="match status" value="1"/>
</dbReference>
<dbReference type="RefSeq" id="WP_011940672.1">
    <property type="nucleotide sequence ID" value="NC_009483.1"/>
</dbReference>
<dbReference type="GO" id="GO:0051536">
    <property type="term" value="F:iron-sulfur cluster binding"/>
    <property type="evidence" value="ECO:0007669"/>
    <property type="project" value="UniProtKB-KW"/>
</dbReference>
<dbReference type="GO" id="GO:0046872">
    <property type="term" value="F:metal ion binding"/>
    <property type="evidence" value="ECO:0007669"/>
    <property type="project" value="UniProtKB-KW"/>
</dbReference>
<protein>
    <submittedName>
        <fullName evidence="5">2-hydroxyglutaryl-CoA dehydratase, D-component</fullName>
    </submittedName>
</protein>
<gene>
    <name evidence="5" type="ordered locus">Gura_3877</name>
</gene>
<evidence type="ECO:0000256" key="2">
    <source>
        <dbReference type="ARBA" id="ARBA00022723"/>
    </source>
</evidence>
<evidence type="ECO:0000256" key="4">
    <source>
        <dbReference type="ARBA" id="ARBA00023014"/>
    </source>
</evidence>
<dbReference type="Proteomes" id="UP000006695">
    <property type="component" value="Chromosome"/>
</dbReference>
<evidence type="ECO:0000313" key="5">
    <source>
        <dbReference type="EMBL" id="ABQ28026.1"/>
    </source>
</evidence>
<reference evidence="5 6" key="1">
    <citation type="submission" date="2007-05" db="EMBL/GenBank/DDBJ databases">
        <title>Complete sequence of Geobacter uraniireducens Rf4.</title>
        <authorList>
            <consortium name="US DOE Joint Genome Institute"/>
            <person name="Copeland A."/>
            <person name="Lucas S."/>
            <person name="Lapidus A."/>
            <person name="Barry K."/>
            <person name="Detter J.C."/>
            <person name="Glavina del Rio T."/>
            <person name="Hammon N."/>
            <person name="Israni S."/>
            <person name="Dalin E."/>
            <person name="Tice H."/>
            <person name="Pitluck S."/>
            <person name="Chertkov O."/>
            <person name="Brettin T."/>
            <person name="Bruce D."/>
            <person name="Han C."/>
            <person name="Schmutz J."/>
            <person name="Larimer F."/>
            <person name="Land M."/>
            <person name="Hauser L."/>
            <person name="Kyrpides N."/>
            <person name="Mikhailova N."/>
            <person name="Shelobolina E."/>
            <person name="Aklujkar M."/>
            <person name="Lovley D."/>
            <person name="Richardson P."/>
        </authorList>
    </citation>
    <scope>NUCLEOTIDE SEQUENCE [LARGE SCALE GENOMIC DNA]</scope>
    <source>
        <strain evidence="5 6">Rf4</strain>
    </source>
</reference>